<dbReference type="InterPro" id="IPR029044">
    <property type="entry name" value="Nucleotide-diphossugar_trans"/>
</dbReference>
<evidence type="ECO:0000313" key="5">
    <source>
        <dbReference type="Proteomes" id="UP000185809"/>
    </source>
</evidence>
<proteinExistence type="predicted"/>
<comment type="caution">
    <text evidence="4">The sequence shown here is derived from an EMBL/GenBank/DDBJ whole genome shotgun (WGS) entry which is preliminary data.</text>
</comment>
<evidence type="ECO:0000259" key="3">
    <source>
        <dbReference type="Pfam" id="PF12804"/>
    </source>
</evidence>
<dbReference type="AlphaFoldDB" id="A0A1F6X374"/>
<gene>
    <name evidence="4" type="ORF">A2995_00035</name>
</gene>
<dbReference type="Gene3D" id="3.90.550.10">
    <property type="entry name" value="Spore Coat Polysaccharide Biosynthesis Protein SpsA, Chain A"/>
    <property type="match status" value="1"/>
</dbReference>
<dbReference type="EMBL" id="MFUP01000001">
    <property type="protein sequence ID" value="OGI88531.1"/>
    <property type="molecule type" value="Genomic_DNA"/>
</dbReference>
<feature type="domain" description="MobA-like NTP transferase" evidence="3">
    <location>
        <begin position="3"/>
        <end position="120"/>
    </location>
</feature>
<keyword evidence="2" id="KW-0548">Nucleotidyltransferase</keyword>
<dbReference type="Pfam" id="PF12804">
    <property type="entry name" value="NTP_transf_3"/>
    <property type="match status" value="1"/>
</dbReference>
<name>A0A1F6X374_9BACT</name>
<evidence type="ECO:0000256" key="1">
    <source>
        <dbReference type="ARBA" id="ARBA00022679"/>
    </source>
</evidence>
<organism evidence="4 5">
    <name type="scientific">Candidatus Nomurabacteria bacterium RIFCSPLOWO2_01_FULL_33_24</name>
    <dbReference type="NCBI Taxonomy" id="1801765"/>
    <lineage>
        <taxon>Bacteria</taxon>
        <taxon>Candidatus Nomuraibacteriota</taxon>
    </lineage>
</organism>
<dbReference type="SUPFAM" id="SSF53448">
    <property type="entry name" value="Nucleotide-diphospho-sugar transferases"/>
    <property type="match status" value="1"/>
</dbReference>
<evidence type="ECO:0000313" key="4">
    <source>
        <dbReference type="EMBL" id="OGI88531.1"/>
    </source>
</evidence>
<dbReference type="PANTHER" id="PTHR43584">
    <property type="entry name" value="NUCLEOTIDYL TRANSFERASE"/>
    <property type="match status" value="1"/>
</dbReference>
<keyword evidence="1" id="KW-0808">Transferase</keyword>
<evidence type="ECO:0000256" key="2">
    <source>
        <dbReference type="ARBA" id="ARBA00022695"/>
    </source>
</evidence>
<sequence>MRAIILAAGTGTRFNGTVKGLLKINNETLVGRIVRQLKENGLQSIYIVVGYHAEEFLTSPENVSLIYDKFFLEGRNSSSLKVALDTIGYDDTLMLDADIILTDDLIPKLLTSFGGESISLVDLSVQGEESMKLIITDGKIIKYSKEEGIGAEICSIVSKDKLKDIYSDLASEMYKWWGVGPNTTGFRFVNINENSKWMDIDTQKEYEQAKIIFKGC</sequence>
<reference evidence="4 5" key="1">
    <citation type="journal article" date="2016" name="Nat. Commun.">
        <title>Thousands of microbial genomes shed light on interconnected biogeochemical processes in an aquifer system.</title>
        <authorList>
            <person name="Anantharaman K."/>
            <person name="Brown C.T."/>
            <person name="Hug L.A."/>
            <person name="Sharon I."/>
            <person name="Castelle C.J."/>
            <person name="Probst A.J."/>
            <person name="Thomas B.C."/>
            <person name="Singh A."/>
            <person name="Wilkins M.J."/>
            <person name="Karaoz U."/>
            <person name="Brodie E.L."/>
            <person name="Williams K.H."/>
            <person name="Hubbard S.S."/>
            <person name="Banfield J.F."/>
        </authorList>
    </citation>
    <scope>NUCLEOTIDE SEQUENCE [LARGE SCALE GENOMIC DNA]</scope>
</reference>
<dbReference type="InterPro" id="IPR050065">
    <property type="entry name" value="GlmU-like"/>
</dbReference>
<accession>A0A1F6X374</accession>
<dbReference type="GO" id="GO:0016779">
    <property type="term" value="F:nucleotidyltransferase activity"/>
    <property type="evidence" value="ECO:0007669"/>
    <property type="project" value="UniProtKB-KW"/>
</dbReference>
<protein>
    <recommendedName>
        <fullName evidence="3">MobA-like NTP transferase domain-containing protein</fullName>
    </recommendedName>
</protein>
<dbReference type="Proteomes" id="UP000185809">
    <property type="component" value="Unassembled WGS sequence"/>
</dbReference>
<dbReference type="PANTHER" id="PTHR43584:SF5">
    <property type="entry name" value="PROTEIN LICC"/>
    <property type="match status" value="1"/>
</dbReference>
<dbReference type="InterPro" id="IPR025877">
    <property type="entry name" value="MobA-like_NTP_Trfase"/>
</dbReference>